<protein>
    <submittedName>
        <fullName evidence="2">Uncharacterized protein</fullName>
    </submittedName>
</protein>
<accession>A0A2U2BWP3</accession>
<evidence type="ECO:0000313" key="2">
    <source>
        <dbReference type="EMBL" id="PWE18422.1"/>
    </source>
</evidence>
<dbReference type="Proteomes" id="UP000245168">
    <property type="component" value="Unassembled WGS sequence"/>
</dbReference>
<dbReference type="SUPFAM" id="SSF48452">
    <property type="entry name" value="TPR-like"/>
    <property type="match status" value="1"/>
</dbReference>
<dbReference type="AlphaFoldDB" id="A0A2U2BWP3"/>
<name>A0A2U2BWP3_9PROT</name>
<gene>
    <name evidence="2" type="ORF">DDZ18_02105</name>
</gene>
<dbReference type="InterPro" id="IPR019734">
    <property type="entry name" value="TPR_rpt"/>
</dbReference>
<keyword evidence="3" id="KW-1185">Reference proteome</keyword>
<feature type="chain" id="PRO_5015533499" evidence="1">
    <location>
        <begin position="25"/>
        <end position="219"/>
    </location>
</feature>
<sequence>MGSRMRPAAAAIAAALMVSAPVYAQIGGPDQSRHQACVEAIADDAEYAYEEALAWRSQGGGWPARHCVALALIALEEVEEGAARLQANAEGATGASDHTRAIMLGQAGEAWLSAGQPGEAAAAFERGLDFAPGDYGLALGVAEARLAGEDWERAEMAAGRAIAIDSGPAAAWRVRGEARLAMGRLDDAEADMRAGRERAPDEIDLLLLRGRINEARRES</sequence>
<proteinExistence type="predicted"/>
<feature type="signal peptide" evidence="1">
    <location>
        <begin position="1"/>
        <end position="24"/>
    </location>
</feature>
<comment type="caution">
    <text evidence="2">The sequence shown here is derived from an EMBL/GenBank/DDBJ whole genome shotgun (WGS) entry which is preliminary data.</text>
</comment>
<keyword evidence="1" id="KW-0732">Signal</keyword>
<evidence type="ECO:0000256" key="1">
    <source>
        <dbReference type="SAM" id="SignalP"/>
    </source>
</evidence>
<organism evidence="2 3">
    <name type="scientific">Marinicauda salina</name>
    <dbReference type="NCBI Taxonomy" id="2135793"/>
    <lineage>
        <taxon>Bacteria</taxon>
        <taxon>Pseudomonadati</taxon>
        <taxon>Pseudomonadota</taxon>
        <taxon>Alphaproteobacteria</taxon>
        <taxon>Maricaulales</taxon>
        <taxon>Maricaulaceae</taxon>
        <taxon>Marinicauda</taxon>
    </lineage>
</organism>
<evidence type="ECO:0000313" key="3">
    <source>
        <dbReference type="Proteomes" id="UP000245168"/>
    </source>
</evidence>
<dbReference type="OrthoDB" id="8480494at2"/>
<dbReference type="RefSeq" id="WP_109251697.1">
    <property type="nucleotide sequence ID" value="NZ_QEXV01000001.1"/>
</dbReference>
<reference evidence="3" key="1">
    <citation type="submission" date="2018-05" db="EMBL/GenBank/DDBJ databases">
        <authorList>
            <person name="Liu B.-T."/>
        </authorList>
    </citation>
    <scope>NUCLEOTIDE SEQUENCE [LARGE SCALE GENOMIC DNA]</scope>
    <source>
        <strain evidence="3">WD6-1</strain>
    </source>
</reference>
<dbReference type="InterPro" id="IPR011990">
    <property type="entry name" value="TPR-like_helical_dom_sf"/>
</dbReference>
<dbReference type="SMART" id="SM00028">
    <property type="entry name" value="TPR"/>
    <property type="match status" value="2"/>
</dbReference>
<dbReference type="Gene3D" id="1.25.40.10">
    <property type="entry name" value="Tetratricopeptide repeat domain"/>
    <property type="match status" value="1"/>
</dbReference>
<dbReference type="EMBL" id="QEXV01000001">
    <property type="protein sequence ID" value="PWE18422.1"/>
    <property type="molecule type" value="Genomic_DNA"/>
</dbReference>